<comment type="caution">
    <text evidence="1">The sequence shown here is derived from an EMBL/GenBank/DDBJ whole genome shotgun (WGS) entry which is preliminary data.</text>
</comment>
<proteinExistence type="predicted"/>
<dbReference type="Proteomes" id="UP000179807">
    <property type="component" value="Unassembled WGS sequence"/>
</dbReference>
<dbReference type="VEuPathDB" id="TrichDB:TRFO_17284"/>
<dbReference type="RefSeq" id="XP_068365947.1">
    <property type="nucleotide sequence ID" value="XM_068499494.1"/>
</dbReference>
<dbReference type="AlphaFoldDB" id="A0A1J4KNJ1"/>
<dbReference type="GeneID" id="94834198"/>
<organism evidence="1 2">
    <name type="scientific">Tritrichomonas foetus</name>
    <dbReference type="NCBI Taxonomy" id="1144522"/>
    <lineage>
        <taxon>Eukaryota</taxon>
        <taxon>Metamonada</taxon>
        <taxon>Parabasalia</taxon>
        <taxon>Tritrichomonadida</taxon>
        <taxon>Tritrichomonadidae</taxon>
        <taxon>Tritrichomonas</taxon>
    </lineage>
</organism>
<evidence type="ECO:0000313" key="2">
    <source>
        <dbReference type="Proteomes" id="UP000179807"/>
    </source>
</evidence>
<gene>
    <name evidence="1" type="ORF">TRFO_17284</name>
</gene>
<reference evidence="1" key="1">
    <citation type="submission" date="2016-10" db="EMBL/GenBank/DDBJ databases">
        <authorList>
            <person name="Benchimol M."/>
            <person name="Almeida L.G."/>
            <person name="Vasconcelos A.T."/>
            <person name="Perreira-Neves A."/>
            <person name="Rosa I.A."/>
            <person name="Tasca T."/>
            <person name="Bogo M.R."/>
            <person name="de Souza W."/>
        </authorList>
    </citation>
    <scope>NUCLEOTIDE SEQUENCE [LARGE SCALE GENOMIC DNA]</scope>
    <source>
        <strain evidence="1">K</strain>
    </source>
</reference>
<evidence type="ECO:0000313" key="1">
    <source>
        <dbReference type="EMBL" id="OHT12811.1"/>
    </source>
</evidence>
<protein>
    <submittedName>
        <fullName evidence="1">Uncharacterized protein</fullName>
    </submittedName>
</protein>
<sequence length="101" mass="11801">MSSRKSKKSQIDVDPDEVREQTQALIDHLKDDSVKLFDQIVIKKESMSKFDDKLAALLVERNWYLRVLENLAEVAEREPELSRIQSYLEATPEELIELQKV</sequence>
<dbReference type="EMBL" id="MLAK01000555">
    <property type="protein sequence ID" value="OHT12811.1"/>
    <property type="molecule type" value="Genomic_DNA"/>
</dbReference>
<name>A0A1J4KNJ1_9EUKA</name>
<accession>A0A1J4KNJ1</accession>
<keyword evidence="2" id="KW-1185">Reference proteome</keyword>